<evidence type="ECO:0000256" key="1">
    <source>
        <dbReference type="PROSITE-ProRule" id="PRU00221"/>
    </source>
</evidence>
<reference evidence="3" key="2">
    <citation type="submission" date="2024-10" db="UniProtKB">
        <authorList>
            <consortium name="EnsemblProtists"/>
        </authorList>
    </citation>
    <scope>IDENTIFICATION</scope>
</reference>
<proteinExistence type="predicted"/>
<evidence type="ECO:0000313" key="4">
    <source>
        <dbReference type="Proteomes" id="UP000013827"/>
    </source>
</evidence>
<name>A0A0D3I4U7_EMIH1</name>
<dbReference type="InterPro" id="IPR015943">
    <property type="entry name" value="WD40/YVTN_repeat-like_dom_sf"/>
</dbReference>
<dbReference type="SUPFAM" id="SSF50969">
    <property type="entry name" value="YVTN repeat-like/Quinoprotein amine dehydrogenase"/>
    <property type="match status" value="1"/>
</dbReference>
<protein>
    <submittedName>
        <fullName evidence="3">Uncharacterized protein</fullName>
    </submittedName>
</protein>
<dbReference type="EnsemblProtists" id="EOD06282">
    <property type="protein sequence ID" value="EOD06282"/>
    <property type="gene ID" value="EMIHUDRAFT_258961"/>
</dbReference>
<reference evidence="4" key="1">
    <citation type="journal article" date="2013" name="Nature">
        <title>Pan genome of the phytoplankton Emiliania underpins its global distribution.</title>
        <authorList>
            <person name="Read B.A."/>
            <person name="Kegel J."/>
            <person name="Klute M.J."/>
            <person name="Kuo A."/>
            <person name="Lefebvre S.C."/>
            <person name="Maumus F."/>
            <person name="Mayer C."/>
            <person name="Miller J."/>
            <person name="Monier A."/>
            <person name="Salamov A."/>
            <person name="Young J."/>
            <person name="Aguilar M."/>
            <person name="Claverie J.M."/>
            <person name="Frickenhaus S."/>
            <person name="Gonzalez K."/>
            <person name="Herman E.K."/>
            <person name="Lin Y.C."/>
            <person name="Napier J."/>
            <person name="Ogata H."/>
            <person name="Sarno A.F."/>
            <person name="Shmutz J."/>
            <person name="Schroeder D."/>
            <person name="de Vargas C."/>
            <person name="Verret F."/>
            <person name="von Dassow P."/>
            <person name="Valentin K."/>
            <person name="Van de Peer Y."/>
            <person name="Wheeler G."/>
            <person name="Dacks J.B."/>
            <person name="Delwiche C.F."/>
            <person name="Dyhrman S.T."/>
            <person name="Glockner G."/>
            <person name="John U."/>
            <person name="Richards T."/>
            <person name="Worden A.Z."/>
            <person name="Zhang X."/>
            <person name="Grigoriev I.V."/>
            <person name="Allen A.E."/>
            <person name="Bidle K."/>
            <person name="Borodovsky M."/>
            <person name="Bowler C."/>
            <person name="Brownlee C."/>
            <person name="Cock J.M."/>
            <person name="Elias M."/>
            <person name="Gladyshev V.N."/>
            <person name="Groth M."/>
            <person name="Guda C."/>
            <person name="Hadaegh A."/>
            <person name="Iglesias-Rodriguez M.D."/>
            <person name="Jenkins J."/>
            <person name="Jones B.M."/>
            <person name="Lawson T."/>
            <person name="Leese F."/>
            <person name="Lindquist E."/>
            <person name="Lobanov A."/>
            <person name="Lomsadze A."/>
            <person name="Malik S.B."/>
            <person name="Marsh M.E."/>
            <person name="Mackinder L."/>
            <person name="Mock T."/>
            <person name="Mueller-Roeber B."/>
            <person name="Pagarete A."/>
            <person name="Parker M."/>
            <person name="Probert I."/>
            <person name="Quesneville H."/>
            <person name="Raines C."/>
            <person name="Rensing S.A."/>
            <person name="Riano-Pachon D.M."/>
            <person name="Richier S."/>
            <person name="Rokitta S."/>
            <person name="Shiraiwa Y."/>
            <person name="Soanes D.M."/>
            <person name="van der Giezen M."/>
            <person name="Wahlund T.M."/>
            <person name="Williams B."/>
            <person name="Wilson W."/>
            <person name="Wolfe G."/>
            <person name="Wurch L.L."/>
        </authorList>
    </citation>
    <scope>NUCLEOTIDE SEQUENCE</scope>
</reference>
<dbReference type="PROSITE" id="PS50294">
    <property type="entry name" value="WD_REPEATS_REGION"/>
    <property type="match status" value="1"/>
</dbReference>
<dbReference type="PROSITE" id="PS50082">
    <property type="entry name" value="WD_REPEATS_2"/>
    <property type="match status" value="1"/>
</dbReference>
<dbReference type="Proteomes" id="UP000013827">
    <property type="component" value="Unassembled WGS sequence"/>
</dbReference>
<dbReference type="AlphaFoldDB" id="A0A0D3I4U7"/>
<feature type="repeat" description="WD" evidence="1">
    <location>
        <begin position="68"/>
        <end position="101"/>
    </location>
</feature>
<organism evidence="3 4">
    <name type="scientific">Emiliania huxleyi (strain CCMP1516)</name>
    <dbReference type="NCBI Taxonomy" id="280463"/>
    <lineage>
        <taxon>Eukaryota</taxon>
        <taxon>Haptista</taxon>
        <taxon>Haptophyta</taxon>
        <taxon>Prymnesiophyceae</taxon>
        <taxon>Isochrysidales</taxon>
        <taxon>Noelaerhabdaceae</taxon>
        <taxon>Emiliania</taxon>
    </lineage>
</organism>
<dbReference type="InterPro" id="IPR001680">
    <property type="entry name" value="WD40_rpt"/>
</dbReference>
<dbReference type="PaxDb" id="2903-EOD06282"/>
<keyword evidence="4" id="KW-1185">Reference proteome</keyword>
<dbReference type="InterPro" id="IPR011044">
    <property type="entry name" value="Quino_amine_DH_bsu"/>
</dbReference>
<sequence>MICVTFADGEDGAAASATVRSVATRAHPSLPDALSAPSPAGRLLLGASRRLAAHRCVRAAPLHACERYVGHVDHVAGLAFSPDGRTLLSVGGGDAALLWDVAWREEAAVSDAIAQEGVDESLRQAAASRRRVLAAIEAEAAEARSVGAAPPSPGAAETLGSSADEDAAGDAARELEAAVVEAAVARLAERMARLEARGRGDGQPNAY</sequence>
<evidence type="ECO:0000256" key="2">
    <source>
        <dbReference type="SAM" id="MobiDB-lite"/>
    </source>
</evidence>
<keyword evidence="1" id="KW-0853">WD repeat</keyword>
<dbReference type="Gene3D" id="2.130.10.10">
    <property type="entry name" value="YVTN repeat-like/Quinoprotein amine dehydrogenase"/>
    <property type="match status" value="1"/>
</dbReference>
<evidence type="ECO:0000313" key="3">
    <source>
        <dbReference type="EnsemblProtists" id="EOD06282"/>
    </source>
</evidence>
<feature type="region of interest" description="Disordered" evidence="2">
    <location>
        <begin position="143"/>
        <end position="172"/>
    </location>
</feature>
<accession>A0A0D3I4U7</accession>